<feature type="compositionally biased region" description="Acidic residues" evidence="1">
    <location>
        <begin position="1060"/>
        <end position="1069"/>
    </location>
</feature>
<feature type="compositionally biased region" description="Acidic residues" evidence="1">
    <location>
        <begin position="1242"/>
        <end position="1258"/>
    </location>
</feature>
<feature type="compositionally biased region" description="Basic and acidic residues" evidence="1">
    <location>
        <begin position="873"/>
        <end position="884"/>
    </location>
</feature>
<proteinExistence type="predicted"/>
<feature type="compositionally biased region" description="Basic and acidic residues" evidence="1">
    <location>
        <begin position="44"/>
        <end position="55"/>
    </location>
</feature>
<feature type="compositionally biased region" description="Acidic residues" evidence="1">
    <location>
        <begin position="974"/>
        <end position="1013"/>
    </location>
</feature>
<feature type="compositionally biased region" description="Basic residues" evidence="1">
    <location>
        <begin position="1459"/>
        <end position="1470"/>
    </location>
</feature>
<keyword evidence="3" id="KW-1185">Reference proteome</keyword>
<feature type="compositionally biased region" description="Basic residues" evidence="1">
    <location>
        <begin position="1278"/>
        <end position="1292"/>
    </location>
</feature>
<feature type="compositionally biased region" description="Acidic residues" evidence="1">
    <location>
        <begin position="1477"/>
        <end position="1500"/>
    </location>
</feature>
<feature type="compositionally biased region" description="Acidic residues" evidence="1">
    <location>
        <begin position="1155"/>
        <end position="1167"/>
    </location>
</feature>
<accession>A0ABR3S5S8</accession>
<feature type="compositionally biased region" description="Low complexity" evidence="1">
    <location>
        <begin position="828"/>
        <end position="856"/>
    </location>
</feature>
<feature type="region of interest" description="Disordered" evidence="1">
    <location>
        <begin position="903"/>
        <end position="1219"/>
    </location>
</feature>
<evidence type="ECO:0000313" key="3">
    <source>
        <dbReference type="Proteomes" id="UP001521785"/>
    </source>
</evidence>
<feature type="compositionally biased region" description="Basic residues" evidence="1">
    <location>
        <begin position="861"/>
        <end position="871"/>
    </location>
</feature>
<evidence type="ECO:0000256" key="1">
    <source>
        <dbReference type="SAM" id="MobiDB-lite"/>
    </source>
</evidence>
<feature type="compositionally biased region" description="Low complexity" evidence="1">
    <location>
        <begin position="1304"/>
        <end position="1318"/>
    </location>
</feature>
<feature type="compositionally biased region" description="Basic and acidic residues" evidence="1">
    <location>
        <begin position="1017"/>
        <end position="1038"/>
    </location>
</feature>
<dbReference type="Proteomes" id="UP001521785">
    <property type="component" value="Unassembled WGS sequence"/>
</dbReference>
<dbReference type="EMBL" id="JAKJXO020000001">
    <property type="protein sequence ID" value="KAL1612046.1"/>
    <property type="molecule type" value="Genomic_DNA"/>
</dbReference>
<feature type="region of interest" description="Disordered" evidence="1">
    <location>
        <begin position="1"/>
        <end position="55"/>
    </location>
</feature>
<feature type="compositionally biased region" description="Basic and acidic residues" evidence="1">
    <location>
        <begin position="112"/>
        <end position="152"/>
    </location>
</feature>
<gene>
    <name evidence="2" type="ORF">SLS60_000269</name>
</gene>
<evidence type="ECO:0008006" key="4">
    <source>
        <dbReference type="Google" id="ProtNLM"/>
    </source>
</evidence>
<feature type="compositionally biased region" description="Low complexity" evidence="1">
    <location>
        <begin position="960"/>
        <end position="973"/>
    </location>
</feature>
<evidence type="ECO:0000313" key="2">
    <source>
        <dbReference type="EMBL" id="KAL1612046.1"/>
    </source>
</evidence>
<feature type="compositionally biased region" description="Low complexity" evidence="1">
    <location>
        <begin position="1358"/>
        <end position="1375"/>
    </location>
</feature>
<sequence length="1577" mass="177074">MAKGKPKVKFPEHYPEEDEDARAAREARAKAPQAKPHKRGGVHAIKDKDKTGSKWDTMTRDVMVEAALRDPMYIPFFAKFKQTKEKVKDLKKLVLLQTLASADEQLKRKAAQEQREGVKLRKEAEARRKAEEEKQRAEQQRKEQERLRREEEGQIVSDEEEEEQELPQVYLLQEDSDTSDTISTLSSSSSSYSPGKLRMFEWSFADPPSSDYWRTPRSWPQQQELQPLPLPYTPMNVVSIHEREMLHTPGLISQNQGIEPDRVARLSQHVKDCARNGVLIGPLADAVIESGSDWSERTIVQGWNGRMFFDLPRSERSDEDLADVYRQWKSKEAKKKRKSDRKRYHEAGVHKADPRLKALKQKERRKITKNVYKTSQWRPTIVYLPAYLPAHSEAPDFSPTDIFAPTRNAETLFYIRLEGESVPSFFFWAEQDGWKDPTEPNPLYEEFEHQYARRTSQHSVLTPRRFSRLVRVKKMPAPRRFSPTYTIPKTSRYETALWAIERDLYNHGFHSTLKLYHNRWLIEENKDVWNKLTSVLRNQLPPSGRFPPHPPVRLEHDPGMISIAEKLARVEAPFRTRPVLPIFIDDDWTRNDDAYWTTEERPRTPASDSMEVEMQYAIPISRNGRFVSRPATPGTPQSLHRRISDVFSWVSAVATPGSQFFNQPTPSAPDQVHEATELAFDIMVDRAPSMPYLPDMWRMMQERYQLQALAPKLCAICLKDIGDVPLEEYERHLFKHMADIAHTCPFCNGSWNDMDGRTKAQHVRWHREEQDPKPTRKSRRRPKPPELQGNAAVPDPNNTPVQRRPSVKFSDQTVGQRIAYNDVDRADTAGTPTAGETAESSPWPSASRRSSQNSQPSPKPAPKKSSFKNKSRLTIDTDHNGRRKIELDLNHTDWLYRDALHDPRRKGSENSFSGANRNMPLYTYADDGDADNDDGSDDDDDDQWPAQPGKPAGGGKVRPGEVVSGRVVEVGSWEAEEVEDEDYADEDEEEGNGDGNEDTRDEGDDQDEQDDPGYGDGNRDGKEPDSHSSSDSDKEGRLSHSPSSRKTSNSQDQNHAAGEADTEREDAGEDGSLPHSRKRPNQATGGQPSTGLVSASGVTKYKKRPSNGSEGTSPNKKRRPSGGGRYGSNRAPTVSPLTQKSSPSNRPPASGGGGDGDDDDDPSDDDNGNNGGGGGGRPASRRSSSRKSSSSKRNSTSSSGRSAFGPAPRPASFHRKKGWKAWPAPVHLWYELEPNPNAVQQEGEEYDEQDDQEEDNLAEEEMREKLDIDDAYAMLSVKKAKRPHVPPAHRKRPQNEGNAGSSGGRSPAPSPSSSLARAENARREPGVPPNTPAVAGGLLNEVEGQIPEPPSPGQLSGKISSVKTSSKRTSSISGSDIPFAKKKRDEAEKARKEATNEGKKKNRQPPKKRREEEEDERVEDERVEDERVEELPEEDEDEIEVSKPNPKPTKSTAAIKKATPAKKAAKKVKKNVAVSAEEPDAEELPDDEPSEGEESDEEGVSEYHPPRPAAKQGAKKKARPASKKAATKKAKPASKKPPAKKSKPPTKAAAVKRAQQPRRRLTEAEKLARDAEAWKKW</sequence>
<feature type="compositionally biased region" description="Acidic residues" evidence="1">
    <location>
        <begin position="1412"/>
        <end position="1439"/>
    </location>
</feature>
<feature type="compositionally biased region" description="Acidic residues" evidence="1">
    <location>
        <begin position="926"/>
        <end position="943"/>
    </location>
</feature>
<feature type="region of interest" description="Disordered" evidence="1">
    <location>
        <begin position="112"/>
        <end position="166"/>
    </location>
</feature>
<feature type="region of interest" description="Disordered" evidence="1">
    <location>
        <begin position="761"/>
        <end position="884"/>
    </location>
</feature>
<feature type="region of interest" description="Disordered" evidence="1">
    <location>
        <begin position="1273"/>
        <end position="1577"/>
    </location>
</feature>
<feature type="compositionally biased region" description="Polar residues" evidence="1">
    <location>
        <begin position="1040"/>
        <end position="1054"/>
    </location>
</feature>
<feature type="compositionally biased region" description="Polar residues" evidence="1">
    <location>
        <begin position="1081"/>
        <end position="1097"/>
    </location>
</feature>
<feature type="compositionally biased region" description="Basic residues" evidence="1">
    <location>
        <begin position="1513"/>
        <end position="1544"/>
    </location>
</feature>
<name>A0ABR3S5S8_9PLEO</name>
<feature type="compositionally biased region" description="Polar residues" evidence="1">
    <location>
        <begin position="1130"/>
        <end position="1144"/>
    </location>
</feature>
<feature type="region of interest" description="Disordered" evidence="1">
    <location>
        <begin position="1233"/>
        <end position="1258"/>
    </location>
</feature>
<feature type="compositionally biased region" description="Low complexity" evidence="1">
    <location>
        <begin position="1448"/>
        <end position="1458"/>
    </location>
</feature>
<feature type="compositionally biased region" description="Basic and acidic residues" evidence="1">
    <location>
        <begin position="1560"/>
        <end position="1577"/>
    </location>
</feature>
<protein>
    <recommendedName>
        <fullName evidence="4">C2H2-type domain-containing protein</fullName>
    </recommendedName>
</protein>
<feature type="compositionally biased region" description="Basic and acidic residues" evidence="1">
    <location>
        <begin position="1383"/>
        <end position="1399"/>
    </location>
</feature>
<reference evidence="2 3" key="1">
    <citation type="submission" date="2024-02" db="EMBL/GenBank/DDBJ databases">
        <title>De novo assembly and annotation of 12 fungi associated with fruit tree decline syndrome in Ontario, Canada.</title>
        <authorList>
            <person name="Sulman M."/>
            <person name="Ellouze W."/>
            <person name="Ilyukhin E."/>
        </authorList>
    </citation>
    <scope>NUCLEOTIDE SEQUENCE [LARGE SCALE GENOMIC DNA]</scope>
    <source>
        <strain evidence="2 3">M42-189</strain>
    </source>
</reference>
<organism evidence="2 3">
    <name type="scientific">Paraconiothyrium brasiliense</name>
    <dbReference type="NCBI Taxonomy" id="300254"/>
    <lineage>
        <taxon>Eukaryota</taxon>
        <taxon>Fungi</taxon>
        <taxon>Dikarya</taxon>
        <taxon>Ascomycota</taxon>
        <taxon>Pezizomycotina</taxon>
        <taxon>Dothideomycetes</taxon>
        <taxon>Pleosporomycetidae</taxon>
        <taxon>Pleosporales</taxon>
        <taxon>Massarineae</taxon>
        <taxon>Didymosphaeriaceae</taxon>
        <taxon>Paraconiothyrium</taxon>
    </lineage>
</organism>
<comment type="caution">
    <text evidence="2">The sequence shown here is derived from an EMBL/GenBank/DDBJ whole genome shotgun (WGS) entry which is preliminary data.</text>
</comment>
<feature type="compositionally biased region" description="Low complexity" evidence="1">
    <location>
        <begin position="1186"/>
        <end position="1202"/>
    </location>
</feature>